<evidence type="ECO:0000256" key="21">
    <source>
        <dbReference type="SAM" id="Phobius"/>
    </source>
</evidence>
<keyword evidence="15" id="KW-0675">Receptor</keyword>
<protein>
    <recommendedName>
        <fullName evidence="19">Receptor-like serine/threonine-protein kinase</fullName>
        <ecNumber evidence="19">2.7.11.1</ecNumber>
    </recommendedName>
</protein>
<dbReference type="SUPFAM" id="SSF51110">
    <property type="entry name" value="alpha-D-mannose-specific plant lectins"/>
    <property type="match status" value="1"/>
</dbReference>
<evidence type="ECO:0000256" key="9">
    <source>
        <dbReference type="ARBA" id="ARBA00022741"/>
    </source>
</evidence>
<evidence type="ECO:0000256" key="5">
    <source>
        <dbReference type="ARBA" id="ARBA00022679"/>
    </source>
</evidence>
<evidence type="ECO:0000256" key="16">
    <source>
        <dbReference type="ARBA" id="ARBA00023180"/>
    </source>
</evidence>
<dbReference type="PROSITE" id="PS50948">
    <property type="entry name" value="PAN"/>
    <property type="match status" value="1"/>
</dbReference>
<keyword evidence="13 21" id="KW-0472">Membrane</keyword>
<keyword evidence="11 19" id="KW-0067">ATP-binding</keyword>
<keyword evidence="4" id="KW-0597">Phosphoprotein</keyword>
<dbReference type="GO" id="GO:0048544">
    <property type="term" value="P:recognition of pollen"/>
    <property type="evidence" value="ECO:0007669"/>
    <property type="project" value="InterPro"/>
</dbReference>
<feature type="binding site" evidence="20">
    <location>
        <position position="542"/>
    </location>
    <ligand>
        <name>ATP</name>
        <dbReference type="ChEBI" id="CHEBI:30616"/>
    </ligand>
</feature>
<dbReference type="GO" id="GO:0004674">
    <property type="term" value="F:protein serine/threonine kinase activity"/>
    <property type="evidence" value="ECO:0007669"/>
    <property type="project" value="UniProtKB-KW"/>
</dbReference>
<dbReference type="PROSITE" id="PS00107">
    <property type="entry name" value="PROTEIN_KINASE_ATP"/>
    <property type="match status" value="1"/>
</dbReference>
<feature type="transmembrane region" description="Helical" evidence="21">
    <location>
        <begin position="461"/>
        <end position="482"/>
    </location>
</feature>
<organism evidence="26 27">
    <name type="scientific">Hibiscus trionum</name>
    <name type="common">Flower of an hour</name>
    <dbReference type="NCBI Taxonomy" id="183268"/>
    <lineage>
        <taxon>Eukaryota</taxon>
        <taxon>Viridiplantae</taxon>
        <taxon>Streptophyta</taxon>
        <taxon>Embryophyta</taxon>
        <taxon>Tracheophyta</taxon>
        <taxon>Spermatophyta</taxon>
        <taxon>Magnoliopsida</taxon>
        <taxon>eudicotyledons</taxon>
        <taxon>Gunneridae</taxon>
        <taxon>Pentapetalae</taxon>
        <taxon>rosids</taxon>
        <taxon>malvids</taxon>
        <taxon>Malvales</taxon>
        <taxon>Malvaceae</taxon>
        <taxon>Malvoideae</taxon>
        <taxon>Hibiscus</taxon>
    </lineage>
</organism>
<evidence type="ECO:0000256" key="20">
    <source>
        <dbReference type="PROSITE-ProRule" id="PRU10141"/>
    </source>
</evidence>
<dbReference type="Gene3D" id="3.30.200.20">
    <property type="entry name" value="Phosphorylase Kinase, domain 1"/>
    <property type="match status" value="1"/>
</dbReference>
<keyword evidence="2" id="KW-1003">Cell membrane</keyword>
<keyword evidence="10 19" id="KW-0418">Kinase</keyword>
<reference evidence="26" key="1">
    <citation type="submission" date="2023-05" db="EMBL/GenBank/DDBJ databases">
        <title>Genome and transcriptome analyses reveal genes involved in the formation of fine ridges on petal epidermal cells in Hibiscus trionum.</title>
        <authorList>
            <person name="Koshimizu S."/>
            <person name="Masuda S."/>
            <person name="Ishii T."/>
            <person name="Shirasu K."/>
            <person name="Hoshino A."/>
            <person name="Arita M."/>
        </authorList>
    </citation>
    <scope>NUCLEOTIDE SEQUENCE</scope>
    <source>
        <strain evidence="26">Hamamatsu line</strain>
    </source>
</reference>
<evidence type="ECO:0000256" key="18">
    <source>
        <dbReference type="ARBA" id="ARBA00048679"/>
    </source>
</evidence>
<dbReference type="Gene3D" id="2.90.10.10">
    <property type="entry name" value="Bulb-type lectin domain"/>
    <property type="match status" value="1"/>
</dbReference>
<keyword evidence="6 21" id="KW-0812">Transmembrane</keyword>
<dbReference type="EMBL" id="BSYR01000011">
    <property type="protein sequence ID" value="GMI74788.1"/>
    <property type="molecule type" value="Genomic_DNA"/>
</dbReference>
<dbReference type="Pfam" id="PF00069">
    <property type="entry name" value="Pkinase"/>
    <property type="match status" value="1"/>
</dbReference>
<feature type="signal peptide" evidence="22">
    <location>
        <begin position="1"/>
        <end position="31"/>
    </location>
</feature>
<dbReference type="OrthoDB" id="992483at2759"/>
<dbReference type="FunFam" id="1.10.510.10:FF:000227">
    <property type="entry name" value="Serine/threonine-protein kinase"/>
    <property type="match status" value="1"/>
</dbReference>
<dbReference type="InterPro" id="IPR008271">
    <property type="entry name" value="Ser/Thr_kinase_AS"/>
</dbReference>
<evidence type="ECO:0000256" key="19">
    <source>
        <dbReference type="PIRNR" id="PIRNR000641"/>
    </source>
</evidence>
<keyword evidence="7 22" id="KW-0732">Signal</keyword>
<feature type="domain" description="Protein kinase" evidence="23">
    <location>
        <begin position="513"/>
        <end position="788"/>
    </location>
</feature>
<dbReference type="PANTHER" id="PTHR47974">
    <property type="entry name" value="OS07G0415500 PROTEIN"/>
    <property type="match status" value="1"/>
</dbReference>
<dbReference type="CDD" id="cd01098">
    <property type="entry name" value="PAN_AP_plant"/>
    <property type="match status" value="1"/>
</dbReference>
<dbReference type="PROSITE" id="PS00108">
    <property type="entry name" value="PROTEIN_KINASE_ST"/>
    <property type="match status" value="1"/>
</dbReference>
<dbReference type="FunFam" id="2.90.10.10:FF:000002">
    <property type="entry name" value="Serine/threonine-protein kinase"/>
    <property type="match status" value="1"/>
</dbReference>
<dbReference type="InterPro" id="IPR036426">
    <property type="entry name" value="Bulb-type_lectin_dom_sf"/>
</dbReference>
<evidence type="ECO:0000259" key="23">
    <source>
        <dbReference type="PROSITE" id="PS50011"/>
    </source>
</evidence>
<dbReference type="InterPro" id="IPR000719">
    <property type="entry name" value="Prot_kinase_dom"/>
</dbReference>
<gene>
    <name evidence="26" type="ORF">HRI_001148100</name>
</gene>
<dbReference type="CDD" id="cd14066">
    <property type="entry name" value="STKc_IRAK"/>
    <property type="match status" value="1"/>
</dbReference>
<dbReference type="SUPFAM" id="SSF56112">
    <property type="entry name" value="Protein kinase-like (PK-like)"/>
    <property type="match status" value="1"/>
</dbReference>
<keyword evidence="12 21" id="KW-1133">Transmembrane helix</keyword>
<evidence type="ECO:0000256" key="6">
    <source>
        <dbReference type="ARBA" id="ARBA00022692"/>
    </source>
</evidence>
<feature type="chain" id="PRO_5040968825" description="Receptor-like serine/threonine-protein kinase" evidence="22">
    <location>
        <begin position="32"/>
        <end position="821"/>
    </location>
</feature>
<proteinExistence type="inferred from homology"/>
<dbReference type="PIRSF" id="PIRSF000641">
    <property type="entry name" value="SRK"/>
    <property type="match status" value="1"/>
</dbReference>
<dbReference type="InterPro" id="IPR011009">
    <property type="entry name" value="Kinase-like_dom_sf"/>
</dbReference>
<dbReference type="GO" id="GO:0030246">
    <property type="term" value="F:carbohydrate binding"/>
    <property type="evidence" value="ECO:0007669"/>
    <property type="project" value="UniProtKB-KW"/>
</dbReference>
<dbReference type="PROSITE" id="PS50927">
    <property type="entry name" value="BULB_LECTIN"/>
    <property type="match status" value="1"/>
</dbReference>
<dbReference type="InterPro" id="IPR000858">
    <property type="entry name" value="S_locus_glycoprot_dom"/>
</dbReference>
<dbReference type="Pfam" id="PF01453">
    <property type="entry name" value="B_lectin"/>
    <property type="match status" value="1"/>
</dbReference>
<dbReference type="AlphaFoldDB" id="A0A9W7HCJ2"/>
<dbReference type="InterPro" id="IPR001480">
    <property type="entry name" value="Bulb-type_lectin_dom"/>
</dbReference>
<evidence type="ECO:0000256" key="7">
    <source>
        <dbReference type="ARBA" id="ARBA00022729"/>
    </source>
</evidence>
<evidence type="ECO:0000256" key="22">
    <source>
        <dbReference type="SAM" id="SignalP"/>
    </source>
</evidence>
<dbReference type="PROSITE" id="PS50011">
    <property type="entry name" value="PROTEIN_KINASE_DOM"/>
    <property type="match status" value="1"/>
</dbReference>
<dbReference type="CDD" id="cd00028">
    <property type="entry name" value="B_lectin"/>
    <property type="match status" value="1"/>
</dbReference>
<feature type="domain" description="Apple" evidence="25">
    <location>
        <begin position="361"/>
        <end position="445"/>
    </location>
</feature>
<dbReference type="Proteomes" id="UP001165190">
    <property type="component" value="Unassembled WGS sequence"/>
</dbReference>
<dbReference type="SMART" id="SM00108">
    <property type="entry name" value="B_lectin"/>
    <property type="match status" value="1"/>
</dbReference>
<comment type="catalytic activity">
    <reaction evidence="18 19">
        <text>L-seryl-[protein] + ATP = O-phospho-L-seryl-[protein] + ADP + H(+)</text>
        <dbReference type="Rhea" id="RHEA:17989"/>
        <dbReference type="Rhea" id="RHEA-COMP:9863"/>
        <dbReference type="Rhea" id="RHEA-COMP:11604"/>
        <dbReference type="ChEBI" id="CHEBI:15378"/>
        <dbReference type="ChEBI" id="CHEBI:29999"/>
        <dbReference type="ChEBI" id="CHEBI:30616"/>
        <dbReference type="ChEBI" id="CHEBI:83421"/>
        <dbReference type="ChEBI" id="CHEBI:456216"/>
        <dbReference type="EC" id="2.7.11.1"/>
    </reaction>
</comment>
<dbReference type="Gene3D" id="1.10.510.10">
    <property type="entry name" value="Transferase(Phosphotransferase) domain 1"/>
    <property type="match status" value="1"/>
</dbReference>
<evidence type="ECO:0000256" key="1">
    <source>
        <dbReference type="ARBA" id="ARBA00004251"/>
    </source>
</evidence>
<evidence type="ECO:0000256" key="12">
    <source>
        <dbReference type="ARBA" id="ARBA00022989"/>
    </source>
</evidence>
<feature type="domain" description="Bulb-type lectin" evidence="24">
    <location>
        <begin position="32"/>
        <end position="162"/>
    </location>
</feature>
<dbReference type="SMART" id="SM00473">
    <property type="entry name" value="PAN_AP"/>
    <property type="match status" value="1"/>
</dbReference>
<sequence>MMTNNINPCCFLLSVLFLFMCLSLESHVCFAVDTISFNQSLSGNQTIVSSDGVFELGFFSPGNSSNYYIGMWFKQVSQLTTVWVANREEPVRDVYSSVLKIFDGNLVLFNESQVPIWSTDVSSGSGSGSGSAISSSVVAVLLDNGNLVLQDGLDSSTILWQSFDHPTDTWLPGSKFRFNKRTNQSQLLTSWKSYDDPAPGLFSLEIDPVENNQFVSVWNRSQPYWTTGTWDQQTMSFSFVPEMRMVTVSSLAYNFSYVSEENESYFIYYYHNSSTITKFSMDVSGQIKDMLWLEGIEQWILFFSKPRQQCGVYAFCGAFGSCNDTSLSSCTCLSGFQPTSRRNWDQQVYSGGCVRKAELQCSDSSVGAGREDRFSESRFTIFPTNPQDTMDVSSVECKSTCLKNCSCTAYSFENNRCLIWIGDLLNLQHLGEDDTAGKVLYVKLAASEIDSESSPTNKKRVIVVAIAVPIGLLLLGLMIFIIMKCRRRTIVDTERDNGSLAAFEYRDLEKATKNFSEKLGEGGFGSVFKGTLPHGSIIAVKKLDSINQGEKQFRSEVSTIGKINHLNLVRLQGFCAKGSRKLLVYDFVSKGSLDRHLFHGTDSEPQPLDWKTRYRIALGVARGLAYLHENCVDSIIHCDIKPENILLDVENCPKLSDFGLAKLLGREFSRVLTTMRGTVGYLAPEWISGVAITTKVDVYSFGMMLLELVSGTRNFEPSNDKEGTFFPVWAARQVSEGVNVLKLLDSRLNGNANLEEVSRICKVACWCIQDTEIHRPSMSQVVQILEGFSDVGLPPMPRFLQDISDHRSTYFSCLSSNCYSN</sequence>
<dbReference type="Pfam" id="PF08276">
    <property type="entry name" value="PAN_2"/>
    <property type="match status" value="1"/>
</dbReference>
<evidence type="ECO:0000259" key="25">
    <source>
        <dbReference type="PROSITE" id="PS50948"/>
    </source>
</evidence>
<keyword evidence="14" id="KW-1015">Disulfide bond</keyword>
<evidence type="ECO:0000256" key="14">
    <source>
        <dbReference type="ARBA" id="ARBA00023157"/>
    </source>
</evidence>
<keyword evidence="27" id="KW-1185">Reference proteome</keyword>
<dbReference type="FunFam" id="3.30.200.20:FF:000370">
    <property type="entry name" value="Receptor-like protein kinase 4"/>
    <property type="match status" value="1"/>
</dbReference>
<keyword evidence="3 19" id="KW-0723">Serine/threonine-protein kinase</keyword>
<keyword evidence="16" id="KW-0325">Glycoprotein</keyword>
<name>A0A9W7HCJ2_HIBTR</name>
<dbReference type="GO" id="GO:0005886">
    <property type="term" value="C:plasma membrane"/>
    <property type="evidence" value="ECO:0007669"/>
    <property type="project" value="UniProtKB-SubCell"/>
</dbReference>
<evidence type="ECO:0000256" key="15">
    <source>
        <dbReference type="ARBA" id="ARBA00023170"/>
    </source>
</evidence>
<keyword evidence="5 19" id="KW-0808">Transferase</keyword>
<evidence type="ECO:0000313" key="26">
    <source>
        <dbReference type="EMBL" id="GMI74788.1"/>
    </source>
</evidence>
<dbReference type="PANTHER" id="PTHR47974:SF19">
    <property type="entry name" value="RECEPTOR-LIKE SERINE_THREONINE-PROTEIN KINASE"/>
    <property type="match status" value="1"/>
</dbReference>
<accession>A0A9W7HCJ2</accession>
<comment type="similarity">
    <text evidence="19">Belongs to the protein kinase superfamily. Ser/Thr protein kinase family.</text>
</comment>
<evidence type="ECO:0000256" key="3">
    <source>
        <dbReference type="ARBA" id="ARBA00022527"/>
    </source>
</evidence>
<evidence type="ECO:0000259" key="24">
    <source>
        <dbReference type="PROSITE" id="PS50927"/>
    </source>
</evidence>
<keyword evidence="8" id="KW-0430">Lectin</keyword>
<evidence type="ECO:0000256" key="2">
    <source>
        <dbReference type="ARBA" id="ARBA00022475"/>
    </source>
</evidence>
<comment type="subcellular location">
    <subcellularLocation>
        <location evidence="1">Cell membrane</location>
        <topology evidence="1">Single-pass type I membrane protein</topology>
    </subcellularLocation>
</comment>
<dbReference type="InterPro" id="IPR017441">
    <property type="entry name" value="Protein_kinase_ATP_BS"/>
</dbReference>
<evidence type="ECO:0000256" key="4">
    <source>
        <dbReference type="ARBA" id="ARBA00022553"/>
    </source>
</evidence>
<keyword evidence="9 19" id="KW-0547">Nucleotide-binding</keyword>
<comment type="catalytic activity">
    <reaction evidence="17 19">
        <text>L-threonyl-[protein] + ATP = O-phospho-L-threonyl-[protein] + ADP + H(+)</text>
        <dbReference type="Rhea" id="RHEA:46608"/>
        <dbReference type="Rhea" id="RHEA-COMP:11060"/>
        <dbReference type="Rhea" id="RHEA-COMP:11605"/>
        <dbReference type="ChEBI" id="CHEBI:15378"/>
        <dbReference type="ChEBI" id="CHEBI:30013"/>
        <dbReference type="ChEBI" id="CHEBI:30616"/>
        <dbReference type="ChEBI" id="CHEBI:61977"/>
        <dbReference type="ChEBI" id="CHEBI:456216"/>
        <dbReference type="EC" id="2.7.11.1"/>
    </reaction>
</comment>
<evidence type="ECO:0000256" key="17">
    <source>
        <dbReference type="ARBA" id="ARBA00047899"/>
    </source>
</evidence>
<dbReference type="InterPro" id="IPR003609">
    <property type="entry name" value="Pan_app"/>
</dbReference>
<dbReference type="SMART" id="SM00220">
    <property type="entry name" value="S_TKc"/>
    <property type="match status" value="1"/>
</dbReference>
<evidence type="ECO:0000256" key="10">
    <source>
        <dbReference type="ARBA" id="ARBA00022777"/>
    </source>
</evidence>
<dbReference type="GO" id="GO:0005524">
    <property type="term" value="F:ATP binding"/>
    <property type="evidence" value="ECO:0007669"/>
    <property type="project" value="UniProtKB-UniRule"/>
</dbReference>
<evidence type="ECO:0000256" key="11">
    <source>
        <dbReference type="ARBA" id="ARBA00022840"/>
    </source>
</evidence>
<evidence type="ECO:0000256" key="8">
    <source>
        <dbReference type="ARBA" id="ARBA00022734"/>
    </source>
</evidence>
<dbReference type="Pfam" id="PF00954">
    <property type="entry name" value="S_locus_glycop"/>
    <property type="match status" value="1"/>
</dbReference>
<dbReference type="EC" id="2.7.11.1" evidence="19"/>
<evidence type="ECO:0000313" key="27">
    <source>
        <dbReference type="Proteomes" id="UP001165190"/>
    </source>
</evidence>
<dbReference type="InterPro" id="IPR024171">
    <property type="entry name" value="SRK-like_kinase"/>
</dbReference>
<comment type="caution">
    <text evidence="26">The sequence shown here is derived from an EMBL/GenBank/DDBJ whole genome shotgun (WGS) entry which is preliminary data.</text>
</comment>
<evidence type="ECO:0000256" key="13">
    <source>
        <dbReference type="ARBA" id="ARBA00023136"/>
    </source>
</evidence>